<gene>
    <name evidence="2" type="ORF">Pcinc_027752</name>
</gene>
<name>A0AAE1F4F2_PETCI</name>
<dbReference type="EMBL" id="JAWQEG010003348">
    <property type="protein sequence ID" value="KAK3866735.1"/>
    <property type="molecule type" value="Genomic_DNA"/>
</dbReference>
<keyword evidence="3" id="KW-1185">Reference proteome</keyword>
<evidence type="ECO:0000313" key="2">
    <source>
        <dbReference type="EMBL" id="KAK3866735.1"/>
    </source>
</evidence>
<evidence type="ECO:0000256" key="1">
    <source>
        <dbReference type="SAM" id="MobiDB-lite"/>
    </source>
</evidence>
<comment type="caution">
    <text evidence="2">The sequence shown here is derived from an EMBL/GenBank/DDBJ whole genome shotgun (WGS) entry which is preliminary data.</text>
</comment>
<evidence type="ECO:0000313" key="3">
    <source>
        <dbReference type="Proteomes" id="UP001286313"/>
    </source>
</evidence>
<sequence length="79" mass="8483">MTTRGEVTAGKGVQAGGNQTQKEVEEKKVVMRKWEQEADVLFIVEVPRVCGGLVGDVTLGSTLCPSTCGRGRVHGRLIQ</sequence>
<feature type="region of interest" description="Disordered" evidence="1">
    <location>
        <begin position="1"/>
        <end position="22"/>
    </location>
</feature>
<proteinExistence type="predicted"/>
<protein>
    <submittedName>
        <fullName evidence="2">Uncharacterized protein</fullName>
    </submittedName>
</protein>
<accession>A0AAE1F4F2</accession>
<organism evidence="2 3">
    <name type="scientific">Petrolisthes cinctipes</name>
    <name type="common">Flat porcelain crab</name>
    <dbReference type="NCBI Taxonomy" id="88211"/>
    <lineage>
        <taxon>Eukaryota</taxon>
        <taxon>Metazoa</taxon>
        <taxon>Ecdysozoa</taxon>
        <taxon>Arthropoda</taxon>
        <taxon>Crustacea</taxon>
        <taxon>Multicrustacea</taxon>
        <taxon>Malacostraca</taxon>
        <taxon>Eumalacostraca</taxon>
        <taxon>Eucarida</taxon>
        <taxon>Decapoda</taxon>
        <taxon>Pleocyemata</taxon>
        <taxon>Anomura</taxon>
        <taxon>Galatheoidea</taxon>
        <taxon>Porcellanidae</taxon>
        <taxon>Petrolisthes</taxon>
    </lineage>
</organism>
<reference evidence="2" key="1">
    <citation type="submission" date="2023-10" db="EMBL/GenBank/DDBJ databases">
        <title>Genome assemblies of two species of porcelain crab, Petrolisthes cinctipes and Petrolisthes manimaculis (Anomura: Porcellanidae).</title>
        <authorList>
            <person name="Angst P."/>
        </authorList>
    </citation>
    <scope>NUCLEOTIDE SEQUENCE</scope>
    <source>
        <strain evidence="2">PB745_01</strain>
        <tissue evidence="2">Gill</tissue>
    </source>
</reference>
<dbReference type="AlphaFoldDB" id="A0AAE1F4F2"/>
<dbReference type="Proteomes" id="UP001286313">
    <property type="component" value="Unassembled WGS sequence"/>
</dbReference>